<feature type="compositionally biased region" description="Basic and acidic residues" evidence="1">
    <location>
        <begin position="49"/>
        <end position="69"/>
    </location>
</feature>
<evidence type="ECO:0000256" key="2">
    <source>
        <dbReference type="SAM" id="Phobius"/>
    </source>
</evidence>
<accession>A0A2K2U4C6</accession>
<name>A0A2K2U4C6_9ACTN</name>
<dbReference type="EMBL" id="PPEL01000044">
    <property type="protein sequence ID" value="PNV65151.1"/>
    <property type="molecule type" value="Genomic_DNA"/>
</dbReference>
<dbReference type="Proteomes" id="UP000236488">
    <property type="component" value="Unassembled WGS sequence"/>
</dbReference>
<protein>
    <submittedName>
        <fullName evidence="3">SURF2 Surfeit locus protein 2</fullName>
    </submittedName>
</protein>
<dbReference type="RefSeq" id="WP_087196088.1">
    <property type="nucleotide sequence ID" value="NZ_PPEL01000044.1"/>
</dbReference>
<keyword evidence="2" id="KW-1133">Transmembrane helix</keyword>
<evidence type="ECO:0000256" key="1">
    <source>
        <dbReference type="SAM" id="MobiDB-lite"/>
    </source>
</evidence>
<feature type="region of interest" description="Disordered" evidence="1">
    <location>
        <begin position="26"/>
        <end position="75"/>
    </location>
</feature>
<keyword evidence="2" id="KW-0812">Transmembrane</keyword>
<feature type="compositionally biased region" description="Low complexity" evidence="1">
    <location>
        <begin position="26"/>
        <end position="47"/>
    </location>
</feature>
<dbReference type="AlphaFoldDB" id="A0A2K2U4C6"/>
<gene>
    <name evidence="3" type="ORF">C2L80_08060</name>
</gene>
<evidence type="ECO:0000313" key="4">
    <source>
        <dbReference type="Proteomes" id="UP000236488"/>
    </source>
</evidence>
<comment type="caution">
    <text evidence="3">The sequence shown here is derived from an EMBL/GenBank/DDBJ whole genome shotgun (WGS) entry which is preliminary data.</text>
</comment>
<evidence type="ECO:0000313" key="3">
    <source>
        <dbReference type="EMBL" id="PNV65151.1"/>
    </source>
</evidence>
<reference evidence="3 4" key="1">
    <citation type="journal article" date="2018" name="Int. J. Syst. Evol. Microbiol.">
        <title>Rubneribacter badeniensis gen. nov., sp. nov. and Enteroscipio rubneri gen. nov., sp. nov., new members of the Eggerthellaceae isolated from human faeces.</title>
        <authorList>
            <person name="Danylec N."/>
            <person name="Gobl A."/>
            <person name="Stoll D.A."/>
            <person name="Hetzer B."/>
            <person name="Kulling S.E."/>
            <person name="Huch M."/>
        </authorList>
    </citation>
    <scope>NUCLEOTIDE SEQUENCE [LARGE SCALE GENOMIC DNA]</scope>
    <source>
        <strain evidence="3 4">ResAG-85</strain>
    </source>
</reference>
<keyword evidence="2" id="KW-0472">Membrane</keyword>
<proteinExistence type="predicted"/>
<sequence length="103" mass="10786">MALDETRFSHITVTPDDEDDVVIHAGAPAAPSGDEAAGEAAAGAAPERPSQEDAKERGTSRDEAFRETTIEDLEPSPMPAMQKAVIAVAVVLFAIAVAYLVTH</sequence>
<keyword evidence="4" id="KW-1185">Reference proteome</keyword>
<organism evidence="3 4">
    <name type="scientific">Rubneribacter badeniensis</name>
    <dbReference type="NCBI Taxonomy" id="2070688"/>
    <lineage>
        <taxon>Bacteria</taxon>
        <taxon>Bacillati</taxon>
        <taxon>Actinomycetota</taxon>
        <taxon>Coriobacteriia</taxon>
        <taxon>Eggerthellales</taxon>
        <taxon>Eggerthellaceae</taxon>
        <taxon>Rubneribacter</taxon>
    </lineage>
</organism>
<feature type="transmembrane region" description="Helical" evidence="2">
    <location>
        <begin position="84"/>
        <end position="102"/>
    </location>
</feature>